<name>A0AAV8QJZ9_ENSVE</name>
<keyword evidence="1" id="KW-0238">DNA-binding</keyword>
<dbReference type="EMBL" id="JAQQAF010000006">
    <property type="protein sequence ID" value="KAJ8478887.1"/>
    <property type="molecule type" value="Genomic_DNA"/>
</dbReference>
<feature type="compositionally biased region" description="Low complexity" evidence="2">
    <location>
        <begin position="10"/>
        <end position="21"/>
    </location>
</feature>
<evidence type="ECO:0000256" key="2">
    <source>
        <dbReference type="SAM" id="MobiDB-lite"/>
    </source>
</evidence>
<feature type="region of interest" description="Disordered" evidence="2">
    <location>
        <begin position="10"/>
        <end position="51"/>
    </location>
</feature>
<dbReference type="PANTHER" id="PTHR44191:SF4">
    <property type="entry name" value="OS01G0187900 PROTEIN"/>
    <property type="match status" value="1"/>
</dbReference>
<evidence type="ECO:0000313" key="3">
    <source>
        <dbReference type="EMBL" id="KAJ8478887.1"/>
    </source>
</evidence>
<evidence type="ECO:0000256" key="1">
    <source>
        <dbReference type="ARBA" id="ARBA00023125"/>
    </source>
</evidence>
<gene>
    <name evidence="3" type="ORF">OPV22_022614</name>
</gene>
<dbReference type="Proteomes" id="UP001222027">
    <property type="component" value="Unassembled WGS sequence"/>
</dbReference>
<comment type="caution">
    <text evidence="3">The sequence shown here is derived from an EMBL/GenBank/DDBJ whole genome shotgun (WGS) entry which is preliminary data.</text>
</comment>
<dbReference type="AlphaFoldDB" id="A0AAV8QJZ9"/>
<dbReference type="InterPro" id="IPR052245">
    <property type="entry name" value="Plant_Stress_Dev_TF"/>
</dbReference>
<sequence>MGCLSSAAALSMAGASPSADPAGDHPDAAAAASGYASDEPAHASSSSICRKKGVPWTEEEHRMFLSNSSRRKRRSSLFDMPIDQISASEERLMSNSPPSEVENTNHLPTLHLNEEGAELLETNPEQRETILQSQNSVTMIPTYYPAFVPVPLPYWPLNLTTVAKEEAMKEAHEILKPIPVVPKEALNVEEVVGISKLSIGDGINSCIDPSVLSLKLVGSSSARQSAFHVNSSVALPDLNQSNSSPIHAV</sequence>
<feature type="compositionally biased region" description="Low complexity" evidence="2">
    <location>
        <begin position="28"/>
        <end position="38"/>
    </location>
</feature>
<dbReference type="GO" id="GO:0006355">
    <property type="term" value="P:regulation of DNA-templated transcription"/>
    <property type="evidence" value="ECO:0007669"/>
    <property type="project" value="UniProtKB-ARBA"/>
</dbReference>
<accession>A0AAV8QJZ9</accession>
<dbReference type="GO" id="GO:0003677">
    <property type="term" value="F:DNA binding"/>
    <property type="evidence" value="ECO:0007669"/>
    <property type="project" value="UniProtKB-KW"/>
</dbReference>
<keyword evidence="4" id="KW-1185">Reference proteome</keyword>
<dbReference type="GO" id="GO:0009723">
    <property type="term" value="P:response to ethylene"/>
    <property type="evidence" value="ECO:0007669"/>
    <property type="project" value="TreeGrafter"/>
</dbReference>
<dbReference type="PANTHER" id="PTHR44191">
    <property type="entry name" value="TRANSCRIPTION FACTOR KUA1"/>
    <property type="match status" value="1"/>
</dbReference>
<organism evidence="3 4">
    <name type="scientific">Ensete ventricosum</name>
    <name type="common">Abyssinian banana</name>
    <name type="synonym">Musa ensete</name>
    <dbReference type="NCBI Taxonomy" id="4639"/>
    <lineage>
        <taxon>Eukaryota</taxon>
        <taxon>Viridiplantae</taxon>
        <taxon>Streptophyta</taxon>
        <taxon>Embryophyta</taxon>
        <taxon>Tracheophyta</taxon>
        <taxon>Spermatophyta</taxon>
        <taxon>Magnoliopsida</taxon>
        <taxon>Liliopsida</taxon>
        <taxon>Zingiberales</taxon>
        <taxon>Musaceae</taxon>
        <taxon>Ensete</taxon>
    </lineage>
</organism>
<reference evidence="3 4" key="1">
    <citation type="submission" date="2022-12" db="EMBL/GenBank/DDBJ databases">
        <title>Chromosome-scale assembly of the Ensete ventricosum genome.</title>
        <authorList>
            <person name="Dussert Y."/>
            <person name="Stocks J."/>
            <person name="Wendawek A."/>
            <person name="Woldeyes F."/>
            <person name="Nichols R.A."/>
            <person name="Borrell J.S."/>
        </authorList>
    </citation>
    <scope>NUCLEOTIDE SEQUENCE [LARGE SCALE GENOMIC DNA]</scope>
    <source>
        <strain evidence="4">cv. Maze</strain>
        <tissue evidence="3">Seeds</tissue>
    </source>
</reference>
<proteinExistence type="predicted"/>
<evidence type="ECO:0000313" key="4">
    <source>
        <dbReference type="Proteomes" id="UP001222027"/>
    </source>
</evidence>
<dbReference type="GO" id="GO:0009739">
    <property type="term" value="P:response to gibberellin"/>
    <property type="evidence" value="ECO:0007669"/>
    <property type="project" value="TreeGrafter"/>
</dbReference>
<protein>
    <submittedName>
        <fullName evidence="3">Uncharacterized protein</fullName>
    </submittedName>
</protein>